<sequence length="70" mass="8132">MSILPTFYPSPDPWHRTLCTRCLFSENILSSTPKKVKIFFPWQLILNTTRDMLLLSSLPSSQDIKQISFT</sequence>
<name>A0A2P2NGK4_RHIMU</name>
<reference evidence="1" key="1">
    <citation type="submission" date="2018-02" db="EMBL/GenBank/DDBJ databases">
        <title>Rhizophora mucronata_Transcriptome.</title>
        <authorList>
            <person name="Meera S.P."/>
            <person name="Sreeshan A."/>
            <person name="Augustine A."/>
        </authorList>
    </citation>
    <scope>NUCLEOTIDE SEQUENCE</scope>
    <source>
        <tissue evidence="1">Leaf</tissue>
    </source>
</reference>
<organism evidence="1">
    <name type="scientific">Rhizophora mucronata</name>
    <name type="common">Asiatic mangrove</name>
    <dbReference type="NCBI Taxonomy" id="61149"/>
    <lineage>
        <taxon>Eukaryota</taxon>
        <taxon>Viridiplantae</taxon>
        <taxon>Streptophyta</taxon>
        <taxon>Embryophyta</taxon>
        <taxon>Tracheophyta</taxon>
        <taxon>Spermatophyta</taxon>
        <taxon>Magnoliopsida</taxon>
        <taxon>eudicotyledons</taxon>
        <taxon>Gunneridae</taxon>
        <taxon>Pentapetalae</taxon>
        <taxon>rosids</taxon>
        <taxon>fabids</taxon>
        <taxon>Malpighiales</taxon>
        <taxon>Rhizophoraceae</taxon>
        <taxon>Rhizophora</taxon>
    </lineage>
</organism>
<evidence type="ECO:0000313" key="1">
    <source>
        <dbReference type="EMBL" id="MBX41607.1"/>
    </source>
</evidence>
<proteinExistence type="predicted"/>
<dbReference type="EMBL" id="GGEC01061123">
    <property type="protein sequence ID" value="MBX41607.1"/>
    <property type="molecule type" value="Transcribed_RNA"/>
</dbReference>
<dbReference type="AlphaFoldDB" id="A0A2P2NGK4"/>
<protein>
    <submittedName>
        <fullName evidence="1">Uncharacterized protein</fullName>
    </submittedName>
</protein>
<accession>A0A2P2NGK4</accession>